<dbReference type="EMBL" id="MASR01000001">
    <property type="protein sequence ID" value="OFE12892.1"/>
    <property type="molecule type" value="Genomic_DNA"/>
</dbReference>
<evidence type="ECO:0008006" key="4">
    <source>
        <dbReference type="Google" id="ProtNLM"/>
    </source>
</evidence>
<keyword evidence="1" id="KW-0472">Membrane</keyword>
<gene>
    <name evidence="2" type="ORF">PHACT_06845</name>
</gene>
<dbReference type="AlphaFoldDB" id="A0A1E8CKR0"/>
<evidence type="ECO:0000256" key="1">
    <source>
        <dbReference type="SAM" id="Phobius"/>
    </source>
</evidence>
<keyword evidence="1" id="KW-1133">Transmembrane helix</keyword>
<evidence type="ECO:0000313" key="3">
    <source>
        <dbReference type="Proteomes" id="UP000175669"/>
    </source>
</evidence>
<dbReference type="InterPro" id="IPR012902">
    <property type="entry name" value="N_methyl_site"/>
</dbReference>
<name>A0A1E8CKR0_9GAMM</name>
<dbReference type="Proteomes" id="UP000175669">
    <property type="component" value="Unassembled WGS sequence"/>
</dbReference>
<keyword evidence="3" id="KW-1185">Reference proteome</keyword>
<keyword evidence="1" id="KW-0812">Transmembrane</keyword>
<evidence type="ECO:0000313" key="2">
    <source>
        <dbReference type="EMBL" id="OFE12892.1"/>
    </source>
</evidence>
<dbReference type="Pfam" id="PF07963">
    <property type="entry name" value="N_methyl"/>
    <property type="match status" value="1"/>
</dbReference>
<organism evidence="2 3">
    <name type="scientific">Pseudohongiella acticola</name>
    <dbReference type="NCBI Taxonomy" id="1524254"/>
    <lineage>
        <taxon>Bacteria</taxon>
        <taxon>Pseudomonadati</taxon>
        <taxon>Pseudomonadota</taxon>
        <taxon>Gammaproteobacteria</taxon>
        <taxon>Pseudomonadales</taxon>
        <taxon>Pseudohongiellaceae</taxon>
        <taxon>Pseudohongiella</taxon>
    </lineage>
</organism>
<dbReference type="STRING" id="1524254.PHACT_06845"/>
<comment type="caution">
    <text evidence="2">The sequence shown here is derived from an EMBL/GenBank/DDBJ whole genome shotgun (WGS) entry which is preliminary data.</text>
</comment>
<dbReference type="RefSeq" id="WP_070116501.1">
    <property type="nucleotide sequence ID" value="NZ_MASR01000001.1"/>
</dbReference>
<dbReference type="NCBIfam" id="TIGR02532">
    <property type="entry name" value="IV_pilin_GFxxxE"/>
    <property type="match status" value="1"/>
</dbReference>
<protein>
    <recommendedName>
        <fullName evidence="4">MSHA biogenesis protein MshO</fullName>
    </recommendedName>
</protein>
<accession>A0A1E8CKR0</accession>
<feature type="transmembrane region" description="Helical" evidence="1">
    <location>
        <begin position="20"/>
        <end position="39"/>
    </location>
</feature>
<sequence>MSTKPTIETGRQRGFTIIEVVITIVVSSIIAIGIVNYIGDSVEGFAASGNRNKLASSGRTVVDRIALELHNAVPNSIRVTTAQPGGDQCLEFMPFTGASSYRDAPFTGSGDDTFEAVDFNPTLTYTSPAEVYAVIYPISTEALYEFDNPGPMALIDELEDTGGADGVVTVRLDATHRFTRRSPVDRFYVARSPVSFCLVGDRLFRYQDYGMQEIQCTPSTPSCLEATAPDRILISDSLDNSGRTAFNVLEPTLRRNAIIAMDLSFTSEGDVVNLKHEVLMRNVP</sequence>
<proteinExistence type="predicted"/>
<reference evidence="3" key="1">
    <citation type="submission" date="2016-07" db="EMBL/GenBank/DDBJ databases">
        <authorList>
            <person name="Florea S."/>
            <person name="Webb J.S."/>
            <person name="Jaromczyk J."/>
            <person name="Schardl C.L."/>
        </authorList>
    </citation>
    <scope>NUCLEOTIDE SEQUENCE [LARGE SCALE GENOMIC DNA]</scope>
    <source>
        <strain evidence="3">KCTC 42131</strain>
    </source>
</reference>